<name>A0ABY6N3I6_9ALTE</name>
<reference evidence="1" key="1">
    <citation type="submission" date="2022-06" db="EMBL/GenBank/DDBJ databases">
        <title>Alkalimarinus sp. nov., isolated from gut of a Alitta virens.</title>
        <authorList>
            <person name="Yang A.I."/>
            <person name="Shin N.-R."/>
        </authorList>
    </citation>
    <scope>NUCLEOTIDE SEQUENCE</scope>
    <source>
        <strain evidence="1">A2M4</strain>
    </source>
</reference>
<dbReference type="EMBL" id="CP100390">
    <property type="protein sequence ID" value="UZE96644.1"/>
    <property type="molecule type" value="Genomic_DNA"/>
</dbReference>
<evidence type="ECO:0000313" key="1">
    <source>
        <dbReference type="EMBL" id="UZE96644.1"/>
    </source>
</evidence>
<dbReference type="RefSeq" id="WP_265048127.1">
    <property type="nucleotide sequence ID" value="NZ_CP100390.1"/>
</dbReference>
<protein>
    <submittedName>
        <fullName evidence="1">Uncharacterized protein</fullName>
    </submittedName>
</protein>
<keyword evidence="2" id="KW-1185">Reference proteome</keyword>
<sequence>MKVVCEINNILELNDSSVVDRIKKYIHLSDGQLNFEKNKEYCVYGIVFRENSPWYYLCLDEDDESPTAYPAELFKTTDGCLSSHWRLSVQESSLVFDKWASDSSFYERLVEEDPSAIEQFKSYRSLMDKE</sequence>
<evidence type="ECO:0000313" key="2">
    <source>
        <dbReference type="Proteomes" id="UP001163739"/>
    </source>
</evidence>
<organism evidence="1 2">
    <name type="scientific">Alkalimarinus alittae</name>
    <dbReference type="NCBI Taxonomy" id="2961619"/>
    <lineage>
        <taxon>Bacteria</taxon>
        <taxon>Pseudomonadati</taxon>
        <taxon>Pseudomonadota</taxon>
        <taxon>Gammaproteobacteria</taxon>
        <taxon>Alteromonadales</taxon>
        <taxon>Alteromonadaceae</taxon>
        <taxon>Alkalimarinus</taxon>
    </lineage>
</organism>
<accession>A0ABY6N3I6</accession>
<gene>
    <name evidence="1" type="ORF">NKI27_02510</name>
</gene>
<dbReference type="Proteomes" id="UP001163739">
    <property type="component" value="Chromosome"/>
</dbReference>
<proteinExistence type="predicted"/>